<dbReference type="SUPFAM" id="SSF53850">
    <property type="entry name" value="Periplasmic binding protein-like II"/>
    <property type="match status" value="1"/>
</dbReference>
<gene>
    <name evidence="2" type="ORF">Pan44_41280</name>
</gene>
<dbReference type="GO" id="GO:0003677">
    <property type="term" value="F:DNA binding"/>
    <property type="evidence" value="ECO:0007669"/>
    <property type="project" value="UniProtKB-KW"/>
</dbReference>
<dbReference type="RefSeq" id="WP_145032925.1">
    <property type="nucleotide sequence ID" value="NZ_CP036271.1"/>
</dbReference>
<protein>
    <submittedName>
        <fullName evidence="2">DNA-binding transcriptional repressor PuuR</fullName>
    </submittedName>
</protein>
<sequence length="341" mass="36577">MTSANSGNRVRELRVQAGLTQAELADRAGISRTAVTAIEGDRLVPSVSAALAVAAALGTTVEVLFGNAPPQGGGEVWAWEPGSTPDRRWKAEIGGRTVLYPAGVMPMWTPLPDPSQCRPENTLVLACCDPAAGLLASQYAAATEFRLLVLPRSSRQAVEMVRNGFAHLAGIHLSTNDDPGRNGQVVADALGRDFRLLRITRWQEGVAVTPTARLRSVRSAMQSRLTWIGRDPGSGARQCLDRLLADRPAPRHIARDHRGVTEAVRSGWADAGICVQLASVEAGLDFLPVQEEAYDVCIPEALADDRRVKAFVSVVRSAAYRKLLGQLPGYTTQGTGDLQRS</sequence>
<dbReference type="OrthoDB" id="9805928at2"/>
<dbReference type="PROSITE" id="PS50943">
    <property type="entry name" value="HTH_CROC1"/>
    <property type="match status" value="1"/>
</dbReference>
<name>A0A517SIW5_9PLAN</name>
<keyword evidence="2" id="KW-0238">DNA-binding</keyword>
<dbReference type="InterPro" id="IPR010982">
    <property type="entry name" value="Lambda_DNA-bd_dom_sf"/>
</dbReference>
<dbReference type="EMBL" id="CP036271">
    <property type="protein sequence ID" value="QDT56078.1"/>
    <property type="molecule type" value="Genomic_DNA"/>
</dbReference>
<dbReference type="SMART" id="SM00530">
    <property type="entry name" value="HTH_XRE"/>
    <property type="match status" value="1"/>
</dbReference>
<evidence type="ECO:0000313" key="2">
    <source>
        <dbReference type="EMBL" id="QDT56078.1"/>
    </source>
</evidence>
<dbReference type="Pfam" id="PF12727">
    <property type="entry name" value="PBP_like"/>
    <property type="match status" value="1"/>
</dbReference>
<evidence type="ECO:0000313" key="3">
    <source>
        <dbReference type="Proteomes" id="UP000315700"/>
    </source>
</evidence>
<dbReference type="Proteomes" id="UP000315700">
    <property type="component" value="Chromosome"/>
</dbReference>
<dbReference type="CDD" id="cd00093">
    <property type="entry name" value="HTH_XRE"/>
    <property type="match status" value="1"/>
</dbReference>
<accession>A0A517SIW5</accession>
<proteinExistence type="predicted"/>
<reference evidence="2 3" key="1">
    <citation type="submission" date="2019-02" db="EMBL/GenBank/DDBJ databases">
        <title>Deep-cultivation of Planctomycetes and their phenomic and genomic characterization uncovers novel biology.</title>
        <authorList>
            <person name="Wiegand S."/>
            <person name="Jogler M."/>
            <person name="Boedeker C."/>
            <person name="Pinto D."/>
            <person name="Vollmers J."/>
            <person name="Rivas-Marin E."/>
            <person name="Kohn T."/>
            <person name="Peeters S.H."/>
            <person name="Heuer A."/>
            <person name="Rast P."/>
            <person name="Oberbeckmann S."/>
            <person name="Bunk B."/>
            <person name="Jeske O."/>
            <person name="Meyerdierks A."/>
            <person name="Storesund J.E."/>
            <person name="Kallscheuer N."/>
            <person name="Luecker S."/>
            <person name="Lage O.M."/>
            <person name="Pohl T."/>
            <person name="Merkel B.J."/>
            <person name="Hornburger P."/>
            <person name="Mueller R.-W."/>
            <person name="Bruemmer F."/>
            <person name="Labrenz M."/>
            <person name="Spormann A.M."/>
            <person name="Op den Camp H."/>
            <person name="Overmann J."/>
            <person name="Amann R."/>
            <person name="Jetten M.S.M."/>
            <person name="Mascher T."/>
            <person name="Medema M.H."/>
            <person name="Devos D.P."/>
            <person name="Kaster A.-K."/>
            <person name="Ovreas L."/>
            <person name="Rohde M."/>
            <person name="Galperin M.Y."/>
            <person name="Jogler C."/>
        </authorList>
    </citation>
    <scope>NUCLEOTIDE SEQUENCE [LARGE SCALE GENOMIC DNA]</scope>
    <source>
        <strain evidence="2 3">Pan44</strain>
    </source>
</reference>
<dbReference type="InterPro" id="IPR001387">
    <property type="entry name" value="Cro/C1-type_HTH"/>
</dbReference>
<dbReference type="KEGG" id="ccos:Pan44_41280"/>
<dbReference type="AlphaFoldDB" id="A0A517SIW5"/>
<dbReference type="Pfam" id="PF01381">
    <property type="entry name" value="HTH_3"/>
    <property type="match status" value="1"/>
</dbReference>
<dbReference type="InterPro" id="IPR024370">
    <property type="entry name" value="PBP_domain"/>
</dbReference>
<evidence type="ECO:0000259" key="1">
    <source>
        <dbReference type="PROSITE" id="PS50943"/>
    </source>
</evidence>
<dbReference type="PANTHER" id="PTHR38431">
    <property type="entry name" value="BLL2305 PROTEIN"/>
    <property type="match status" value="1"/>
</dbReference>
<dbReference type="InParanoid" id="A0A517SIW5"/>
<feature type="domain" description="HTH cro/C1-type" evidence="1">
    <location>
        <begin position="10"/>
        <end position="64"/>
    </location>
</feature>
<dbReference type="SUPFAM" id="SSF47413">
    <property type="entry name" value="lambda repressor-like DNA-binding domains"/>
    <property type="match status" value="1"/>
</dbReference>
<keyword evidence="3" id="KW-1185">Reference proteome</keyword>
<organism evidence="2 3">
    <name type="scientific">Caulifigura coniformis</name>
    <dbReference type="NCBI Taxonomy" id="2527983"/>
    <lineage>
        <taxon>Bacteria</taxon>
        <taxon>Pseudomonadati</taxon>
        <taxon>Planctomycetota</taxon>
        <taxon>Planctomycetia</taxon>
        <taxon>Planctomycetales</taxon>
        <taxon>Planctomycetaceae</taxon>
        <taxon>Caulifigura</taxon>
    </lineage>
</organism>
<dbReference type="PANTHER" id="PTHR38431:SF1">
    <property type="entry name" value="BLL2305 PROTEIN"/>
    <property type="match status" value="1"/>
</dbReference>
<dbReference type="Gene3D" id="1.10.260.40">
    <property type="entry name" value="lambda repressor-like DNA-binding domains"/>
    <property type="match status" value="1"/>
</dbReference>